<dbReference type="GO" id="GO:0005634">
    <property type="term" value="C:nucleus"/>
    <property type="evidence" value="ECO:0007669"/>
    <property type="project" value="UniProtKB-SubCell"/>
</dbReference>
<dbReference type="InterPro" id="IPR051089">
    <property type="entry name" value="prtT"/>
</dbReference>
<keyword evidence="2" id="KW-0479">Metal-binding</keyword>
<dbReference type="SUPFAM" id="SSF57701">
    <property type="entry name" value="Zn2/Cys6 DNA-binding domain"/>
    <property type="match status" value="1"/>
</dbReference>
<name>A0A1B7TBB4_9ASCO</name>
<dbReference type="PROSITE" id="PS00463">
    <property type="entry name" value="ZN2_CY6_FUNGAL_1"/>
    <property type="match status" value="1"/>
</dbReference>
<evidence type="ECO:0000256" key="1">
    <source>
        <dbReference type="ARBA" id="ARBA00004123"/>
    </source>
</evidence>
<keyword evidence="7" id="KW-0539">Nucleus</keyword>
<organism evidence="9 10">
    <name type="scientific">Hanseniaspora valbyensis NRRL Y-1626</name>
    <dbReference type="NCBI Taxonomy" id="766949"/>
    <lineage>
        <taxon>Eukaryota</taxon>
        <taxon>Fungi</taxon>
        <taxon>Dikarya</taxon>
        <taxon>Ascomycota</taxon>
        <taxon>Saccharomycotina</taxon>
        <taxon>Saccharomycetes</taxon>
        <taxon>Saccharomycodales</taxon>
        <taxon>Saccharomycodaceae</taxon>
        <taxon>Hanseniaspora</taxon>
    </lineage>
</organism>
<evidence type="ECO:0000313" key="9">
    <source>
        <dbReference type="EMBL" id="OBA26036.1"/>
    </source>
</evidence>
<keyword evidence="5" id="KW-0238">DNA-binding</keyword>
<dbReference type="InterPro" id="IPR001138">
    <property type="entry name" value="Zn2Cys6_DnaBD"/>
</dbReference>
<dbReference type="SMART" id="SM00066">
    <property type="entry name" value="GAL4"/>
    <property type="match status" value="1"/>
</dbReference>
<accession>A0A1B7TBB4</accession>
<dbReference type="EMBL" id="LXPE01000026">
    <property type="protein sequence ID" value="OBA26036.1"/>
    <property type="molecule type" value="Genomic_DNA"/>
</dbReference>
<dbReference type="GO" id="GO:0008270">
    <property type="term" value="F:zinc ion binding"/>
    <property type="evidence" value="ECO:0007669"/>
    <property type="project" value="InterPro"/>
</dbReference>
<evidence type="ECO:0000256" key="5">
    <source>
        <dbReference type="ARBA" id="ARBA00023125"/>
    </source>
</evidence>
<dbReference type="CDD" id="cd00067">
    <property type="entry name" value="GAL4"/>
    <property type="match status" value="1"/>
</dbReference>
<dbReference type="InterPro" id="IPR036864">
    <property type="entry name" value="Zn2-C6_fun-type_DNA-bd_sf"/>
</dbReference>
<reference evidence="10" key="1">
    <citation type="journal article" date="2016" name="Proc. Natl. Acad. Sci. U.S.A.">
        <title>Comparative genomics of biotechnologically important yeasts.</title>
        <authorList>
            <person name="Riley R."/>
            <person name="Haridas S."/>
            <person name="Wolfe K.H."/>
            <person name="Lopes M.R."/>
            <person name="Hittinger C.T."/>
            <person name="Goeker M."/>
            <person name="Salamov A.A."/>
            <person name="Wisecaver J.H."/>
            <person name="Long T.M."/>
            <person name="Calvey C.H."/>
            <person name="Aerts A.L."/>
            <person name="Barry K.W."/>
            <person name="Choi C."/>
            <person name="Clum A."/>
            <person name="Coughlan A.Y."/>
            <person name="Deshpande S."/>
            <person name="Douglass A.P."/>
            <person name="Hanson S.J."/>
            <person name="Klenk H.-P."/>
            <person name="LaButti K.M."/>
            <person name="Lapidus A."/>
            <person name="Lindquist E.A."/>
            <person name="Lipzen A.M."/>
            <person name="Meier-Kolthoff J.P."/>
            <person name="Ohm R.A."/>
            <person name="Otillar R.P."/>
            <person name="Pangilinan J.L."/>
            <person name="Peng Y."/>
            <person name="Rokas A."/>
            <person name="Rosa C.A."/>
            <person name="Scheuner C."/>
            <person name="Sibirny A.A."/>
            <person name="Slot J.C."/>
            <person name="Stielow J.B."/>
            <person name="Sun H."/>
            <person name="Kurtzman C.P."/>
            <person name="Blackwell M."/>
            <person name="Grigoriev I.V."/>
            <person name="Jeffries T.W."/>
        </authorList>
    </citation>
    <scope>NUCLEOTIDE SEQUENCE [LARGE SCALE GENOMIC DNA]</scope>
    <source>
        <strain evidence="10">NRRL Y-1626</strain>
    </source>
</reference>
<dbReference type="PANTHER" id="PTHR31845">
    <property type="entry name" value="FINGER DOMAIN PROTEIN, PUTATIVE-RELATED"/>
    <property type="match status" value="1"/>
</dbReference>
<evidence type="ECO:0000256" key="2">
    <source>
        <dbReference type="ARBA" id="ARBA00022723"/>
    </source>
</evidence>
<dbReference type="Proteomes" id="UP000092321">
    <property type="component" value="Unassembled WGS sequence"/>
</dbReference>
<dbReference type="OrthoDB" id="2595934at2759"/>
<dbReference type="GO" id="GO:0000981">
    <property type="term" value="F:DNA-binding transcription factor activity, RNA polymerase II-specific"/>
    <property type="evidence" value="ECO:0007669"/>
    <property type="project" value="InterPro"/>
</dbReference>
<keyword evidence="4" id="KW-0805">Transcription regulation</keyword>
<sequence length="800" mass="92471">MLPNVDVSSTSNTSSRKTRTFKACNLCKHKRIRCEFVSFDKGCKNCIKLNKDDCSLLNEQLIMSIQNKSLISDTSIVTQFLNNTTNIQPNLNANIEKKSNVSSPNTINNSNKLEKTIKKVKKTKPVVFKLKDTVNNVTTPLFDDNSLSSTSIIGNNLNNKHSDNIIQDTNLKVTKILELLSNGNITLPLQNINSNTSLSNGINSFSNGSLRLNEQLNFNSDLKTISPDISKEPTEENIESLSEKERTITSNVSKNYNEDYRPLYAPFSNLIRHISKLNTPLQIRNLHDPHPIDLESIPYDDVISNDLLTMAECVTLLREFKDNYGAWVSFPQNVSLELIIQQIRDSHCSLLLTLYMVLSLRYTLYYHDLKTRVYKNLLLKLREDYGQEFIRLGHAFKLEYIQSLVMLSVYSNSLSSDYQIFDSWVISGIGLKMFWSNGIQKSLLDSTNVEKGNNHYFSVVGDESELKDESLSYNRLYNHLCLAHLTNCLLSGRQAVLQQNDINRCKLTLQSQQASHFDGRMLAEIELYWLIERFQRNGLRDSNDILLDSQLTSFKDNSGQTSENTEKISNSSKKETDLDLMLNKITKWWENWNYLSNQSIEEFIDFSYHFCYANLIVMYFQQTKYIPTPKSKNPLSYYSRKRLSTKLKTKIEQEEEAYKNSSMSNSERSEDAKFLIKQYPMADLQIPLNKKEKLTFHCLEALQLFEPVDLNHFRFLSDQLIYSVFYNAVIYLKYCNVDEKGKLLVKDLSEKFRKVREGELKSFWIEEVDLKVPSCILQYYSSLESLLREVEINEKNGVSE</sequence>
<dbReference type="AlphaFoldDB" id="A0A1B7TBB4"/>
<evidence type="ECO:0000256" key="6">
    <source>
        <dbReference type="ARBA" id="ARBA00023163"/>
    </source>
</evidence>
<keyword evidence="3" id="KW-0862">Zinc</keyword>
<keyword evidence="6" id="KW-0804">Transcription</keyword>
<evidence type="ECO:0000256" key="4">
    <source>
        <dbReference type="ARBA" id="ARBA00023015"/>
    </source>
</evidence>
<evidence type="ECO:0000259" key="8">
    <source>
        <dbReference type="PROSITE" id="PS50048"/>
    </source>
</evidence>
<keyword evidence="10" id="KW-1185">Reference proteome</keyword>
<dbReference type="GO" id="GO:0000976">
    <property type="term" value="F:transcription cis-regulatory region binding"/>
    <property type="evidence" value="ECO:0007669"/>
    <property type="project" value="TreeGrafter"/>
</dbReference>
<dbReference type="PANTHER" id="PTHR31845:SF34">
    <property type="entry name" value="TRANSCRIPTIONAL ACTIVATOR OF PROTEASES PRTT"/>
    <property type="match status" value="1"/>
</dbReference>
<dbReference type="PROSITE" id="PS50048">
    <property type="entry name" value="ZN2_CY6_FUNGAL_2"/>
    <property type="match status" value="1"/>
</dbReference>
<feature type="domain" description="Zn(2)-C6 fungal-type" evidence="8">
    <location>
        <begin position="23"/>
        <end position="56"/>
    </location>
</feature>
<evidence type="ECO:0000313" key="10">
    <source>
        <dbReference type="Proteomes" id="UP000092321"/>
    </source>
</evidence>
<protein>
    <recommendedName>
        <fullName evidence="8">Zn(2)-C6 fungal-type domain-containing protein</fullName>
    </recommendedName>
</protein>
<comment type="caution">
    <text evidence="9">The sequence shown here is derived from an EMBL/GenBank/DDBJ whole genome shotgun (WGS) entry which is preliminary data.</text>
</comment>
<comment type="subcellular location">
    <subcellularLocation>
        <location evidence="1">Nucleus</location>
    </subcellularLocation>
</comment>
<gene>
    <name evidence="9" type="ORF">HANVADRAFT_3161</name>
</gene>
<evidence type="ECO:0000256" key="3">
    <source>
        <dbReference type="ARBA" id="ARBA00022833"/>
    </source>
</evidence>
<evidence type="ECO:0000256" key="7">
    <source>
        <dbReference type="ARBA" id="ARBA00023242"/>
    </source>
</evidence>
<proteinExistence type="predicted"/>